<dbReference type="InterPro" id="IPR019368">
    <property type="entry name" value="Ribosomal_mS29"/>
</dbReference>
<evidence type="ECO:0000313" key="9">
    <source>
        <dbReference type="Proteomes" id="UP000799429"/>
    </source>
</evidence>
<name>A0A9P4SJI8_9PEZI</name>
<sequence>MKKTKVQKATSRAPAIGERKALRKRVILSNTNALEVDGMPDLFVGNMAVPEVAGKMVGLPGPVVDSLRAAEAFKVTQGWSLFRKPAVLMRSETVEMGKLIQNLDAQTENRKTIRKIIAGERGSGKSVLLLQAMAMAYLKGWIVINIPDAKDLVQNHAAYAPIPDSQPLLYLQKTLTASLLDRLQKSNPILTTLTLSKPHTFPLPLSPQTTLSDLALHGISDPDLAWPAFTILWTELTSPSSPIPGATRPPILLALDGLAHALINSHYLTRDAQPIHAHDLALVSFFLRYLRASPPTDLPNGGLVLAAMSASNAPSCPALRLAVSQSLARQRGEEVPEWDPYRKIDTRALEAVSGVDVLGVGGLSKVEARAVLEYYAASGVVRERVDARYVGEAWTVSGGGLVGELERGAVRMRV</sequence>
<dbReference type="OrthoDB" id="274828at2759"/>
<dbReference type="Pfam" id="PF10236">
    <property type="entry name" value="DAP3"/>
    <property type="match status" value="1"/>
</dbReference>
<dbReference type="Proteomes" id="UP000799429">
    <property type="component" value="Unassembled WGS sequence"/>
</dbReference>
<organism evidence="8 9">
    <name type="scientific">Patellaria atrata CBS 101060</name>
    <dbReference type="NCBI Taxonomy" id="1346257"/>
    <lineage>
        <taxon>Eukaryota</taxon>
        <taxon>Fungi</taxon>
        <taxon>Dikarya</taxon>
        <taxon>Ascomycota</taxon>
        <taxon>Pezizomycotina</taxon>
        <taxon>Dothideomycetes</taxon>
        <taxon>Dothideomycetes incertae sedis</taxon>
        <taxon>Patellariales</taxon>
        <taxon>Patellariaceae</taxon>
        <taxon>Patellaria</taxon>
    </lineage>
</organism>
<comment type="similarity">
    <text evidence="2">Belongs to the mitochondrion-specific ribosomal protein mS29 family.</text>
</comment>
<keyword evidence="4" id="KW-0689">Ribosomal protein</keyword>
<comment type="subcellular location">
    <subcellularLocation>
        <location evidence="1">Mitochondrion</location>
    </subcellularLocation>
</comment>
<evidence type="ECO:0000256" key="2">
    <source>
        <dbReference type="ARBA" id="ARBA00009863"/>
    </source>
</evidence>
<evidence type="ECO:0000256" key="3">
    <source>
        <dbReference type="ARBA" id="ARBA00022946"/>
    </source>
</evidence>
<evidence type="ECO:0000256" key="1">
    <source>
        <dbReference type="ARBA" id="ARBA00004173"/>
    </source>
</evidence>
<dbReference type="AlphaFoldDB" id="A0A9P4SJI8"/>
<keyword evidence="9" id="KW-1185">Reference proteome</keyword>
<keyword evidence="5" id="KW-0496">Mitochondrion</keyword>
<gene>
    <name evidence="8" type="ORF">M501DRAFT_925789</name>
</gene>
<proteinExistence type="inferred from homology"/>
<keyword evidence="6" id="KW-0687">Ribonucleoprotein</keyword>
<dbReference type="EMBL" id="MU006089">
    <property type="protein sequence ID" value="KAF2842962.1"/>
    <property type="molecule type" value="Genomic_DNA"/>
</dbReference>
<dbReference type="PANTHER" id="PTHR12810">
    <property type="entry name" value="MITOCHONDRIAL 28S RIBOSOMAL PROTEIN S29"/>
    <property type="match status" value="1"/>
</dbReference>
<evidence type="ECO:0000256" key="4">
    <source>
        <dbReference type="ARBA" id="ARBA00022980"/>
    </source>
</evidence>
<evidence type="ECO:0000256" key="6">
    <source>
        <dbReference type="ARBA" id="ARBA00023274"/>
    </source>
</evidence>
<dbReference type="GO" id="GO:0003735">
    <property type="term" value="F:structural constituent of ribosome"/>
    <property type="evidence" value="ECO:0007669"/>
    <property type="project" value="TreeGrafter"/>
</dbReference>
<protein>
    <recommendedName>
        <fullName evidence="7">Small ribosomal subunit protein mS29</fullName>
    </recommendedName>
</protein>
<reference evidence="8" key="1">
    <citation type="journal article" date="2020" name="Stud. Mycol.">
        <title>101 Dothideomycetes genomes: a test case for predicting lifestyles and emergence of pathogens.</title>
        <authorList>
            <person name="Haridas S."/>
            <person name="Albert R."/>
            <person name="Binder M."/>
            <person name="Bloem J."/>
            <person name="Labutti K."/>
            <person name="Salamov A."/>
            <person name="Andreopoulos B."/>
            <person name="Baker S."/>
            <person name="Barry K."/>
            <person name="Bills G."/>
            <person name="Bluhm B."/>
            <person name="Cannon C."/>
            <person name="Castanera R."/>
            <person name="Culley D."/>
            <person name="Daum C."/>
            <person name="Ezra D."/>
            <person name="Gonzalez J."/>
            <person name="Henrissat B."/>
            <person name="Kuo A."/>
            <person name="Liang C."/>
            <person name="Lipzen A."/>
            <person name="Lutzoni F."/>
            <person name="Magnuson J."/>
            <person name="Mondo S."/>
            <person name="Nolan M."/>
            <person name="Ohm R."/>
            <person name="Pangilinan J."/>
            <person name="Park H.-J."/>
            <person name="Ramirez L."/>
            <person name="Alfaro M."/>
            <person name="Sun H."/>
            <person name="Tritt A."/>
            <person name="Yoshinaga Y."/>
            <person name="Zwiers L.-H."/>
            <person name="Turgeon B."/>
            <person name="Goodwin S."/>
            <person name="Spatafora J."/>
            <person name="Crous P."/>
            <person name="Grigoriev I."/>
        </authorList>
    </citation>
    <scope>NUCLEOTIDE SEQUENCE</scope>
    <source>
        <strain evidence="8">CBS 101060</strain>
    </source>
</reference>
<evidence type="ECO:0000256" key="7">
    <source>
        <dbReference type="ARBA" id="ARBA00035140"/>
    </source>
</evidence>
<dbReference type="PANTHER" id="PTHR12810:SF0">
    <property type="entry name" value="SMALL RIBOSOMAL SUBUNIT PROTEIN MS29"/>
    <property type="match status" value="1"/>
</dbReference>
<evidence type="ECO:0000256" key="5">
    <source>
        <dbReference type="ARBA" id="ARBA00023128"/>
    </source>
</evidence>
<comment type="caution">
    <text evidence="8">The sequence shown here is derived from an EMBL/GenBank/DDBJ whole genome shotgun (WGS) entry which is preliminary data.</text>
</comment>
<keyword evidence="3" id="KW-0809">Transit peptide</keyword>
<accession>A0A9P4SJI8</accession>
<dbReference type="GO" id="GO:0005763">
    <property type="term" value="C:mitochondrial small ribosomal subunit"/>
    <property type="evidence" value="ECO:0007669"/>
    <property type="project" value="TreeGrafter"/>
</dbReference>
<evidence type="ECO:0000313" key="8">
    <source>
        <dbReference type="EMBL" id="KAF2842962.1"/>
    </source>
</evidence>